<feature type="region of interest" description="Disordered" evidence="3">
    <location>
        <begin position="403"/>
        <end position="426"/>
    </location>
</feature>
<feature type="region of interest" description="Disordered" evidence="3">
    <location>
        <begin position="295"/>
        <end position="375"/>
    </location>
</feature>
<organism evidence="5 6">
    <name type="scientific">Aphidius gifuensis</name>
    <name type="common">Parasitoid wasp</name>
    <dbReference type="NCBI Taxonomy" id="684658"/>
    <lineage>
        <taxon>Eukaryota</taxon>
        <taxon>Metazoa</taxon>
        <taxon>Ecdysozoa</taxon>
        <taxon>Arthropoda</taxon>
        <taxon>Hexapoda</taxon>
        <taxon>Insecta</taxon>
        <taxon>Pterygota</taxon>
        <taxon>Neoptera</taxon>
        <taxon>Endopterygota</taxon>
        <taxon>Hymenoptera</taxon>
        <taxon>Apocrita</taxon>
        <taxon>Ichneumonoidea</taxon>
        <taxon>Braconidae</taxon>
        <taxon>Aphidiinae</taxon>
        <taxon>Aphidius</taxon>
    </lineage>
</organism>
<keyword evidence="6" id="KW-1185">Reference proteome</keyword>
<feature type="region of interest" description="Disordered" evidence="3">
    <location>
        <begin position="236"/>
        <end position="255"/>
    </location>
</feature>
<accession>A0A834Y365</accession>
<dbReference type="GO" id="GO:0005634">
    <property type="term" value="C:nucleus"/>
    <property type="evidence" value="ECO:0007669"/>
    <property type="project" value="TreeGrafter"/>
</dbReference>
<feature type="compositionally biased region" description="Basic and acidic residues" evidence="3">
    <location>
        <begin position="241"/>
        <end position="255"/>
    </location>
</feature>
<keyword evidence="1 2" id="KW-0694">RNA-binding</keyword>
<dbReference type="Gene3D" id="3.30.160.20">
    <property type="match status" value="2"/>
</dbReference>
<feature type="compositionally biased region" description="Basic and acidic residues" evidence="3">
    <location>
        <begin position="15"/>
        <end position="47"/>
    </location>
</feature>
<feature type="domain" description="DRBM" evidence="4">
    <location>
        <begin position="58"/>
        <end position="130"/>
    </location>
</feature>
<evidence type="ECO:0000256" key="2">
    <source>
        <dbReference type="PROSITE-ProRule" id="PRU00266"/>
    </source>
</evidence>
<reference evidence="5 6" key="1">
    <citation type="submission" date="2020-08" db="EMBL/GenBank/DDBJ databases">
        <title>Aphidius gifuensis genome sequencing and assembly.</title>
        <authorList>
            <person name="Du Z."/>
        </authorList>
    </citation>
    <scope>NUCLEOTIDE SEQUENCE [LARGE SCALE GENOMIC DNA]</scope>
    <source>
        <strain evidence="5">YNYX2018</strain>
        <tissue evidence="5">Adults</tissue>
    </source>
</reference>
<dbReference type="GO" id="GO:0003725">
    <property type="term" value="F:double-stranded RNA binding"/>
    <property type="evidence" value="ECO:0007669"/>
    <property type="project" value="TreeGrafter"/>
</dbReference>
<dbReference type="PROSITE" id="PS50137">
    <property type="entry name" value="DS_RBD"/>
    <property type="match status" value="2"/>
</dbReference>
<evidence type="ECO:0000259" key="4">
    <source>
        <dbReference type="PROSITE" id="PS50137"/>
    </source>
</evidence>
<dbReference type="GO" id="GO:0030422">
    <property type="term" value="P:siRNA processing"/>
    <property type="evidence" value="ECO:0007669"/>
    <property type="project" value="TreeGrafter"/>
</dbReference>
<dbReference type="Proteomes" id="UP000639338">
    <property type="component" value="Unassembled WGS sequence"/>
</dbReference>
<evidence type="ECO:0000256" key="1">
    <source>
        <dbReference type="ARBA" id="ARBA00022884"/>
    </source>
</evidence>
<dbReference type="GO" id="GO:0016442">
    <property type="term" value="C:RISC complex"/>
    <property type="evidence" value="ECO:0007669"/>
    <property type="project" value="TreeGrafter"/>
</dbReference>
<dbReference type="InterPro" id="IPR014720">
    <property type="entry name" value="dsRBD_dom"/>
</dbReference>
<evidence type="ECO:0000256" key="3">
    <source>
        <dbReference type="SAM" id="MobiDB-lite"/>
    </source>
</evidence>
<dbReference type="GO" id="GO:0070920">
    <property type="term" value="P:regulation of regulatory ncRNA processing"/>
    <property type="evidence" value="ECO:0007669"/>
    <property type="project" value="TreeGrafter"/>
</dbReference>
<dbReference type="SMART" id="SM00358">
    <property type="entry name" value="DSRM"/>
    <property type="match status" value="2"/>
</dbReference>
<protein>
    <recommendedName>
        <fullName evidence="4">DRBM domain-containing protein</fullName>
    </recommendedName>
</protein>
<dbReference type="EMBL" id="JACMRX010000002">
    <property type="protein sequence ID" value="KAF7995671.1"/>
    <property type="molecule type" value="Genomic_DNA"/>
</dbReference>
<proteinExistence type="predicted"/>
<dbReference type="InterPro" id="IPR051247">
    <property type="entry name" value="RLC_Component"/>
</dbReference>
<feature type="compositionally biased region" description="Basic and acidic residues" evidence="3">
    <location>
        <begin position="299"/>
        <end position="313"/>
    </location>
</feature>
<feature type="region of interest" description="Disordered" evidence="3">
    <location>
        <begin position="1"/>
        <end position="47"/>
    </location>
</feature>
<feature type="compositionally biased region" description="Polar residues" evidence="3">
    <location>
        <begin position="348"/>
        <end position="357"/>
    </location>
</feature>
<sequence>MREDDEPAYPCDSKSMLDRKPYTDRKPFMDTKPDVKPSFDRKPYIKREDDDDDLERIKPISLLHEMCAKKAMKEPKWTLTQCSTNSCGSIPVFTYEVEVAELNLKATGTANKKKTAKHTAAQNMLLLITTKIDEKTLAKKIAKPSIISETFFENFVGSLQRLCGINRWKTPHYTVPKQTGPPHCRAFICSCTVFIKHPGGKIDEIKSEGIGISMKLSKQEAAKNMRKILIEKEPDCEDPERDLTKEENEFKKESVKPELVPFTKPADVEEYDENEDFANQNSSNNNYLVQGEWETTEAYEERKRQHESFRQTDEPSNVKSESIKTELVRFTQPADAEEYDEEEDAANHNYSNNNFQAPRSFEQTDESNKTSNVKKEPVKAELVRFTQPADAEEYDEDEDLANQNYLNNNSSNTQNYNVETPESLETEDRRRAQEYLEQIESLNNIEMNTEEEIFPLNETNNVRIKTEKIITNNDNDYNDNTPEYVNQNNTVNIKVERDDPESDDDYCEIITEHILPDDHEMEVDGTISMDQNNSNIQQDLQKKLQVKIENIPIKKEHVIVNLNDDNLIETESTNCVKKISEFHYSMLTNYGVDMRDDILDKIRKMIMRIVASGKIQEPNFIDYQIIYLDEIMSAIGVDVNHNVFVGYDGSYIMVINATTIPEIIETEIGKDKSGFGTNAFFKVVERIKSLLK</sequence>
<dbReference type="GO" id="GO:0035197">
    <property type="term" value="F:siRNA binding"/>
    <property type="evidence" value="ECO:0007669"/>
    <property type="project" value="TreeGrafter"/>
</dbReference>
<feature type="compositionally biased region" description="Acidic residues" evidence="3">
    <location>
        <begin position="335"/>
        <end position="344"/>
    </location>
</feature>
<dbReference type="AlphaFoldDB" id="A0A834Y365"/>
<evidence type="ECO:0000313" key="5">
    <source>
        <dbReference type="EMBL" id="KAF7995671.1"/>
    </source>
</evidence>
<gene>
    <name evidence="5" type="ORF">HCN44_006778</name>
</gene>
<dbReference type="PANTHER" id="PTHR46205:SF3">
    <property type="entry name" value="LOQUACIOUS, ISOFORM B"/>
    <property type="match status" value="1"/>
</dbReference>
<comment type="caution">
    <text evidence="5">The sequence shown here is derived from an EMBL/GenBank/DDBJ whole genome shotgun (WGS) entry which is preliminary data.</text>
</comment>
<dbReference type="Pfam" id="PF00035">
    <property type="entry name" value="dsrm"/>
    <property type="match status" value="2"/>
</dbReference>
<dbReference type="GO" id="GO:0070578">
    <property type="term" value="C:RISC-loading complex"/>
    <property type="evidence" value="ECO:0007669"/>
    <property type="project" value="TreeGrafter"/>
</dbReference>
<name>A0A834Y365_APHGI</name>
<dbReference type="SUPFAM" id="SSF54768">
    <property type="entry name" value="dsRNA-binding domain-like"/>
    <property type="match status" value="2"/>
</dbReference>
<evidence type="ECO:0000313" key="6">
    <source>
        <dbReference type="Proteomes" id="UP000639338"/>
    </source>
</evidence>
<feature type="domain" description="DRBM" evidence="4">
    <location>
        <begin position="154"/>
        <end position="231"/>
    </location>
</feature>
<dbReference type="GO" id="GO:0005737">
    <property type="term" value="C:cytoplasm"/>
    <property type="evidence" value="ECO:0007669"/>
    <property type="project" value="TreeGrafter"/>
</dbReference>
<feature type="compositionally biased region" description="Low complexity" evidence="3">
    <location>
        <begin position="403"/>
        <end position="417"/>
    </location>
</feature>
<dbReference type="PANTHER" id="PTHR46205">
    <property type="entry name" value="LOQUACIOUS, ISOFORM B"/>
    <property type="match status" value="1"/>
</dbReference>